<dbReference type="Gene3D" id="3.30.70.1320">
    <property type="entry name" value="Multidrug efflux transporter AcrB pore domain like"/>
    <property type="match status" value="1"/>
</dbReference>
<dbReference type="PRINTS" id="PR00702">
    <property type="entry name" value="ACRIFLAVINRP"/>
</dbReference>
<organism evidence="2 3">
    <name type="scientific">Fictibacillus norfolkensis</name>
    <dbReference type="NCBI Taxonomy" id="2762233"/>
    <lineage>
        <taxon>Bacteria</taxon>
        <taxon>Bacillati</taxon>
        <taxon>Bacillota</taxon>
        <taxon>Bacilli</taxon>
        <taxon>Bacillales</taxon>
        <taxon>Fictibacillaceae</taxon>
        <taxon>Fictibacillus</taxon>
    </lineage>
</organism>
<feature type="transmembrane region" description="Helical" evidence="1">
    <location>
        <begin position="969"/>
        <end position="992"/>
    </location>
</feature>
<feature type="transmembrane region" description="Helical" evidence="1">
    <location>
        <begin position="464"/>
        <end position="491"/>
    </location>
</feature>
<keyword evidence="3" id="KW-1185">Reference proteome</keyword>
<reference evidence="2 3" key="1">
    <citation type="submission" date="2020-08" db="EMBL/GenBank/DDBJ databases">
        <title>A Genomic Blueprint of the Chicken Gut Microbiome.</title>
        <authorList>
            <person name="Gilroy R."/>
            <person name="Ravi A."/>
            <person name="Getino M."/>
            <person name="Pursley I."/>
            <person name="Horton D.L."/>
            <person name="Alikhan N.-F."/>
            <person name="Baker D."/>
            <person name="Gharbi K."/>
            <person name="Hall N."/>
            <person name="Watson M."/>
            <person name="Adriaenssens E.M."/>
            <person name="Foster-Nyarko E."/>
            <person name="Jarju S."/>
            <person name="Secka A."/>
            <person name="Antonio M."/>
            <person name="Oren A."/>
            <person name="Chaudhuri R."/>
            <person name="La Ragione R.M."/>
            <person name="Hildebrand F."/>
            <person name="Pallen M.J."/>
        </authorList>
    </citation>
    <scope>NUCLEOTIDE SEQUENCE [LARGE SCALE GENOMIC DNA]</scope>
    <source>
        <strain evidence="2 3">Sa2CUA10</strain>
    </source>
</reference>
<gene>
    <name evidence="2" type="ORF">H9648_03140</name>
</gene>
<feature type="transmembrane region" description="Helical" evidence="1">
    <location>
        <begin position="520"/>
        <end position="545"/>
    </location>
</feature>
<name>A0ABR8SHT3_9BACL</name>
<dbReference type="Gene3D" id="1.20.1640.10">
    <property type="entry name" value="Multidrug efflux transporter AcrB transmembrane domain"/>
    <property type="match status" value="2"/>
</dbReference>
<feature type="transmembrane region" description="Helical" evidence="1">
    <location>
        <begin position="430"/>
        <end position="452"/>
    </location>
</feature>
<dbReference type="Gene3D" id="3.30.70.1430">
    <property type="entry name" value="Multidrug efflux transporter AcrB pore domain"/>
    <property type="match status" value="2"/>
</dbReference>
<dbReference type="Proteomes" id="UP000603641">
    <property type="component" value="Unassembled WGS sequence"/>
</dbReference>
<accession>A0ABR8SHT3</accession>
<sequence>MQKFINFSINNKLAIWIVTLFIIVFGTFSGYSMKLETLPNINEPMVDVTTIYPGASPNEVTENVTKPIETKVEGLEGVKSVTSTSFENASSVQIQYDLKKDMEEAEREVKEIVSTIELPAATEQPKVARLSFNDLPILVLSLADDKRSIEELSKIAEDDIKRDFESIEGVSEAKVIGNKQKEIQLSFSPEKLSQFKLQEENVVEYVKALSKDTPLGLQVVEQKEQAFVVNGAVASIDDLKSLEVPTIENAEGFVTLGQLAEVKEVTKEQSVARINGKEAIGIQIYKSAAGNTVKVVDGIKEKMASNTDKFDSIEFTSVLNEGDPIKDSVHVMFEKALMGAAFAILIILLFLRNIKTTLIAVVSIPLSLIISIIFLNQLDITLNLMTLGAMTVAIGRVVDDSIVVIENIFRRMALKSEVLEGKQLIKAATYEMFSPIVSSTIVTIAVFFPLGLIDGPVGELFLPFGLTIVFALLASLVVSVTIVPMMAHLLLRKKNIKAHEPETKPSFYHKTLNWSLNHKIISFIAINVLLIGSLFLLPLIGVSFMPDSQNKMIIASYNPVPGSTNEEIKKEVQKAETILLDRKHIKHVQSSFGEGNPLNPSDVKQVLFIMNYKDGLADVTKEQDKLAPLLKKANTGEWSIQSSGGNNSLSLYVYGDDVESVNQAIDKVSNTLDDQKDLKGLDSTSSDTLSQLGFSMDLEKMAKFGVQPLQIYQTLGAKDSLDTLTSIDVEGNAVPVRLVREADDLTKNTVLDKKITTLTNEEVALSEFLSVKEENAPASITKRNGRVYGVVSATITNKDVKATTEAIKKEVEKINFDNGITVEYGGVSAQIDDSFTQLGIAMGSAIMIVYFVLVVTFGGGLAPLAILFSLPYAIIGSLLGLFVIKEPISISVMIGALMLIGIVVTNAIVLVDRIIQKEKEGTPLRQAILEAGMTRLRPILMTALATIGALAPLVISGQSDGSGLISRGLGVTVIGGLISSTLLTLIVVPIVYETLIRVKRKIFKKKIKESNEKVA</sequence>
<feature type="transmembrane region" description="Helical" evidence="1">
    <location>
        <begin position="936"/>
        <end position="957"/>
    </location>
</feature>
<feature type="transmembrane region" description="Helical" evidence="1">
    <location>
        <begin position="332"/>
        <end position="351"/>
    </location>
</feature>
<dbReference type="EMBL" id="JACSQM010000001">
    <property type="protein sequence ID" value="MBD7963036.1"/>
    <property type="molecule type" value="Genomic_DNA"/>
</dbReference>
<keyword evidence="1" id="KW-1133">Transmembrane helix</keyword>
<feature type="transmembrane region" description="Helical" evidence="1">
    <location>
        <begin position="12"/>
        <end position="31"/>
    </location>
</feature>
<dbReference type="PANTHER" id="PTHR32063:SF0">
    <property type="entry name" value="SWARMING MOTILITY PROTEIN SWRC"/>
    <property type="match status" value="1"/>
</dbReference>
<keyword evidence="1" id="KW-0472">Membrane</keyword>
<dbReference type="SUPFAM" id="SSF82693">
    <property type="entry name" value="Multidrug efflux transporter AcrB pore domain, PN1, PN2, PC1 and PC2 subdomains"/>
    <property type="match status" value="2"/>
</dbReference>
<dbReference type="RefSeq" id="WP_191752374.1">
    <property type="nucleotide sequence ID" value="NZ_JACSQM010000001.1"/>
</dbReference>
<feature type="transmembrane region" description="Helical" evidence="1">
    <location>
        <begin position="890"/>
        <end position="915"/>
    </location>
</feature>
<dbReference type="SUPFAM" id="SSF82714">
    <property type="entry name" value="Multidrug efflux transporter AcrB TolC docking domain, DN and DC subdomains"/>
    <property type="match status" value="1"/>
</dbReference>
<keyword evidence="1" id="KW-0812">Transmembrane</keyword>
<dbReference type="InterPro" id="IPR001036">
    <property type="entry name" value="Acrflvin-R"/>
</dbReference>
<feature type="transmembrane region" description="Helical" evidence="1">
    <location>
        <begin position="358"/>
        <end position="378"/>
    </location>
</feature>
<dbReference type="Pfam" id="PF00873">
    <property type="entry name" value="ACR_tran"/>
    <property type="match status" value="1"/>
</dbReference>
<dbReference type="InterPro" id="IPR027463">
    <property type="entry name" value="AcrB_DN_DC_subdom"/>
</dbReference>
<evidence type="ECO:0000256" key="1">
    <source>
        <dbReference type="SAM" id="Phobius"/>
    </source>
</evidence>
<evidence type="ECO:0000313" key="2">
    <source>
        <dbReference type="EMBL" id="MBD7963036.1"/>
    </source>
</evidence>
<proteinExistence type="predicted"/>
<comment type="caution">
    <text evidence="2">The sequence shown here is derived from an EMBL/GenBank/DDBJ whole genome shotgun (WGS) entry which is preliminary data.</text>
</comment>
<dbReference type="Gene3D" id="3.30.2090.10">
    <property type="entry name" value="Multidrug efflux transporter AcrB TolC docking domain, DN and DC subdomains"/>
    <property type="match status" value="2"/>
</dbReference>
<feature type="transmembrane region" description="Helical" evidence="1">
    <location>
        <begin position="838"/>
        <end position="857"/>
    </location>
</feature>
<dbReference type="Gene3D" id="3.30.70.1440">
    <property type="entry name" value="Multidrug efflux transporter AcrB pore domain"/>
    <property type="match status" value="1"/>
</dbReference>
<protein>
    <submittedName>
        <fullName evidence="2">Efflux RND transporter permease subunit</fullName>
    </submittedName>
</protein>
<dbReference type="PANTHER" id="PTHR32063">
    <property type="match status" value="1"/>
</dbReference>
<dbReference type="SUPFAM" id="SSF82866">
    <property type="entry name" value="Multidrug efflux transporter AcrB transmembrane domain"/>
    <property type="match status" value="2"/>
</dbReference>
<evidence type="ECO:0000313" key="3">
    <source>
        <dbReference type="Proteomes" id="UP000603641"/>
    </source>
</evidence>